<accession>A0AAP3DHH6</accession>
<evidence type="ECO:0000313" key="2">
    <source>
        <dbReference type="Proteomes" id="UP001077662"/>
    </source>
</evidence>
<proteinExistence type="predicted"/>
<sequence length="53" mass="6101">MSFKIHSVNENAKLWTELADEMEVLENRDEMSIINAGSCCFQPWTCCIKISFS</sequence>
<reference evidence="1" key="1">
    <citation type="submission" date="2022-09" db="EMBL/GenBank/DDBJ databases">
        <title>Genome analysis and characterization of larvicidal activity of Brevibacillus strains.</title>
        <authorList>
            <person name="Patrusheva E.V."/>
            <person name="Izotova A.O."/>
            <person name="Toshchakov S.V."/>
            <person name="Sineoky S.P."/>
        </authorList>
    </citation>
    <scope>NUCLEOTIDE SEQUENCE</scope>
    <source>
        <strain evidence="1">VKPM_B-13247</strain>
    </source>
</reference>
<dbReference type="GeneID" id="61081432"/>
<protein>
    <submittedName>
        <fullName evidence="1">Uncharacterized protein</fullName>
    </submittedName>
</protein>
<dbReference type="Proteomes" id="UP001077662">
    <property type="component" value="Unassembled WGS sequence"/>
</dbReference>
<gene>
    <name evidence="1" type="ORF">O0554_13565</name>
</gene>
<dbReference type="EMBL" id="JAPTNE010000016">
    <property type="protein sequence ID" value="MCZ0807926.1"/>
    <property type="molecule type" value="Genomic_DNA"/>
</dbReference>
<dbReference type="RefSeq" id="WP_018674142.1">
    <property type="nucleotide sequence ID" value="NZ_CP032410.1"/>
</dbReference>
<evidence type="ECO:0000313" key="1">
    <source>
        <dbReference type="EMBL" id="MCZ0807926.1"/>
    </source>
</evidence>
<dbReference type="AlphaFoldDB" id="A0AAP3DHH6"/>
<organism evidence="1 2">
    <name type="scientific">Brevibacillus laterosporus</name>
    <name type="common">Bacillus laterosporus</name>
    <dbReference type="NCBI Taxonomy" id="1465"/>
    <lineage>
        <taxon>Bacteria</taxon>
        <taxon>Bacillati</taxon>
        <taxon>Bacillota</taxon>
        <taxon>Bacilli</taxon>
        <taxon>Bacillales</taxon>
        <taxon>Paenibacillaceae</taxon>
        <taxon>Brevibacillus</taxon>
    </lineage>
</organism>
<comment type="caution">
    <text evidence="1">The sequence shown here is derived from an EMBL/GenBank/DDBJ whole genome shotgun (WGS) entry which is preliminary data.</text>
</comment>
<name>A0AAP3DHH6_BRELA</name>